<evidence type="ECO:0000256" key="4">
    <source>
        <dbReference type="SAM" id="MobiDB-lite"/>
    </source>
</evidence>
<feature type="compositionally biased region" description="Pro residues" evidence="4">
    <location>
        <begin position="356"/>
        <end position="367"/>
    </location>
</feature>
<feature type="domain" description="Symplekin/Pta1 N-terminal" evidence="5">
    <location>
        <begin position="102"/>
        <end position="335"/>
    </location>
</feature>
<dbReference type="SUPFAM" id="SSF48371">
    <property type="entry name" value="ARM repeat"/>
    <property type="match status" value="1"/>
</dbReference>
<evidence type="ECO:0008006" key="9">
    <source>
        <dbReference type="Google" id="ProtNLM"/>
    </source>
</evidence>
<dbReference type="EMBL" id="CAJMWX010001209">
    <property type="protein sequence ID" value="CAE6474470.1"/>
    <property type="molecule type" value="Genomic_DNA"/>
</dbReference>
<dbReference type="InterPro" id="IPR016024">
    <property type="entry name" value="ARM-type_fold"/>
</dbReference>
<proteinExistence type="predicted"/>
<protein>
    <recommendedName>
        <fullName evidence="9">Symplekin</fullName>
    </recommendedName>
</protein>
<feature type="region of interest" description="Disordered" evidence="4">
    <location>
        <begin position="340"/>
        <end position="367"/>
    </location>
</feature>
<dbReference type="GO" id="GO:0005847">
    <property type="term" value="C:mRNA cleavage and polyadenylation specificity factor complex"/>
    <property type="evidence" value="ECO:0007669"/>
    <property type="project" value="TreeGrafter"/>
</dbReference>
<name>A0A8H3GV19_9AGAM</name>
<accession>A0A8H3GV19</accession>
<feature type="compositionally biased region" description="Basic and acidic residues" evidence="4">
    <location>
        <begin position="464"/>
        <end position="477"/>
    </location>
</feature>
<feature type="region of interest" description="Disordered" evidence="4">
    <location>
        <begin position="1117"/>
        <end position="1143"/>
    </location>
</feature>
<evidence type="ECO:0000256" key="3">
    <source>
        <dbReference type="ARBA" id="ARBA00023242"/>
    </source>
</evidence>
<keyword evidence="3" id="KW-0539">Nucleus</keyword>
<organism evidence="7 8">
    <name type="scientific">Rhizoctonia solani</name>
    <dbReference type="NCBI Taxonomy" id="456999"/>
    <lineage>
        <taxon>Eukaryota</taxon>
        <taxon>Fungi</taxon>
        <taxon>Dikarya</taxon>
        <taxon>Basidiomycota</taxon>
        <taxon>Agaricomycotina</taxon>
        <taxon>Agaricomycetes</taxon>
        <taxon>Cantharellales</taxon>
        <taxon>Ceratobasidiaceae</taxon>
        <taxon>Rhizoctonia</taxon>
    </lineage>
</organism>
<feature type="domain" description="Symplekin C-terminal" evidence="6">
    <location>
        <begin position="898"/>
        <end position="1092"/>
    </location>
</feature>
<dbReference type="InterPro" id="IPR011989">
    <property type="entry name" value="ARM-like"/>
</dbReference>
<dbReference type="InterPro" id="IPR021850">
    <property type="entry name" value="Symplekin/Pta1"/>
</dbReference>
<dbReference type="AlphaFoldDB" id="A0A8H3GV19"/>
<dbReference type="Gene3D" id="1.25.10.10">
    <property type="entry name" value="Leucine-rich Repeat Variant"/>
    <property type="match status" value="1"/>
</dbReference>
<evidence type="ECO:0000313" key="8">
    <source>
        <dbReference type="Proteomes" id="UP000663888"/>
    </source>
</evidence>
<dbReference type="Proteomes" id="UP000663888">
    <property type="component" value="Unassembled WGS sequence"/>
</dbReference>
<keyword evidence="2" id="KW-0507">mRNA processing</keyword>
<comment type="caution">
    <text evidence="7">The sequence shown here is derived from an EMBL/GenBank/DDBJ whole genome shotgun (WGS) entry which is preliminary data.</text>
</comment>
<evidence type="ECO:0000256" key="2">
    <source>
        <dbReference type="ARBA" id="ARBA00022664"/>
    </source>
</evidence>
<evidence type="ECO:0000259" key="6">
    <source>
        <dbReference type="Pfam" id="PF12295"/>
    </source>
</evidence>
<evidence type="ECO:0000313" key="7">
    <source>
        <dbReference type="EMBL" id="CAE6474470.1"/>
    </source>
</evidence>
<dbReference type="PANTHER" id="PTHR15245">
    <property type="entry name" value="SYMPLEKIN-RELATED"/>
    <property type="match status" value="1"/>
</dbReference>
<dbReference type="PANTHER" id="PTHR15245:SF20">
    <property type="entry name" value="SYMPLEKIN"/>
    <property type="match status" value="1"/>
</dbReference>
<comment type="subcellular location">
    <subcellularLocation>
        <location evidence="1">Nucleus</location>
    </subcellularLocation>
</comment>
<dbReference type="GO" id="GO:0006397">
    <property type="term" value="P:mRNA processing"/>
    <property type="evidence" value="ECO:0007669"/>
    <property type="project" value="UniProtKB-KW"/>
</dbReference>
<feature type="region of interest" description="Disordered" evidence="4">
    <location>
        <begin position="428"/>
        <end position="481"/>
    </location>
</feature>
<dbReference type="Pfam" id="PF11935">
    <property type="entry name" value="SYMPK_PTA1_N"/>
    <property type="match status" value="1"/>
</dbReference>
<dbReference type="Pfam" id="PF12295">
    <property type="entry name" value="Symplekin_C"/>
    <property type="match status" value="1"/>
</dbReference>
<reference evidence="7" key="1">
    <citation type="submission" date="2021-01" db="EMBL/GenBank/DDBJ databases">
        <authorList>
            <person name="Kaushik A."/>
        </authorList>
    </citation>
    <scope>NUCLEOTIDE SEQUENCE</scope>
    <source>
        <strain evidence="7">AG4-R118</strain>
    </source>
</reference>
<evidence type="ECO:0000256" key="1">
    <source>
        <dbReference type="ARBA" id="ARBA00004123"/>
    </source>
</evidence>
<dbReference type="InterPro" id="IPR032460">
    <property type="entry name" value="Symplekin/Pta1_N"/>
</dbReference>
<sequence>MDPNAFNAALNAPAGSPEQIQILSELRAVLEQQQSTIPIFLTTLAPRMLAQSGESLIKQWMMDLLLFGLTQSSLVVENRAQIASSTLDAQVSLLGEQATVYVKGATQCLAASYPLLFRVLCANRSARQQWDTLSAAKARILAFVDDSSLPLGIRLSAIKFMQRAILVQTRGVNDPRVVQHQYISSSNNTLMFLCHLVQLQNKADPNLSMCPSDHPFVSAQALETEGQELLKKAVMILYTSPNMDILSALINTLAALFKLRPPLSGIIIQAVLTWTPNAMHSQSPMSVRSVEKSIKILLHHIYKSPQGAPYTRQIGDAIQAQTARMEAAAQEARRKRALEAEANEAAKRTKLETPAVPTPPSVPTPVEPPSSTFANFDFSTLPLPLVVDILIANLSVLSEERLANAIAARRVFLGTNATLAAPVVQADGPPLVAPTPQLPVSASQLESQSQAQTPAPQPQPEPEPIVKEEPLDPLKMDIDDDDLEYEPDKLNVAAQAQVEAEEAEQAAIAPLDPSAFSLPTPGDLSDATRSGLVKSSVSRIWDAGEEVLGREIRPGGNETVGLPPEEMWMLLVVRMISRGAGAGQVKEEGGDHRALVHNAAFREDGMRQMLLDYLLADFGGRMRLGIVWMNEEWYNDRIQAKNDPSRESQYNIWLGRLASALKARMEPKDKNFAKFLMELPSIPPNVLSLCRELAETPQQMGVGFAALREFIQLRPPVRPEAMRMLLDLTAHPEKVTRNAAINTVRRWVPETEPMNSEITNFAKKLLKQLQEGQRPFEENEFPRYLPPKLELPAKKTEVIQHVELMFALSVRVPAFLDEIFSAYVHMEPTVQEAMQDLLAPLVRSLGPTNAKLLSLIKTFEPGAESLILRIIKILTENGRPNANLVALVKELIAERDLDARFLMPIIGEMDKPDIVKNLPRIVSMLNGKPEPKALVKSAFQAIVAAPPESFTKGSSNQPRMKQSEQLTPVDLMVLLHEDKEIGIKPAMEAIGICFQIVDVFRSDVLAAVMQQLLDSATLPTLFLRTVIQAVTTYKNLVGFVSTTLLSRLITKKIWTNPPLWEGFIRCAKVIAPASFGALLQLPREQLKELISKQPALKEDLREYVVRRAGPKARLLEVFSDQPDQSPSAAPPDSAPPATQGDAT</sequence>
<evidence type="ECO:0000259" key="5">
    <source>
        <dbReference type="Pfam" id="PF11935"/>
    </source>
</evidence>
<dbReference type="InterPro" id="IPR022075">
    <property type="entry name" value="Symplekin_C"/>
</dbReference>
<feature type="compositionally biased region" description="Low complexity" evidence="4">
    <location>
        <begin position="441"/>
        <end position="454"/>
    </location>
</feature>
<gene>
    <name evidence="7" type="ORF">RDB_LOCUS113670</name>
</gene>